<sequence>MLGPKSRGSSPLSQEMKHASFPYFINHYNFNMSQKKPYIRIMYSKKLLTYTSIFYRIGAIKSFLVTKTNNKKFIFISVNHYKNTPCFKSIRQVSRSSKNYNVSYSVLKILTKSLNQAIIILSTSRGIITNRQALKYRTGGLVLAIIL</sequence>
<keyword evidence="3" id="KW-0687">Ribonucleoprotein</keyword>
<gene>
    <name evidence="4" type="primary">rps8</name>
</gene>
<dbReference type="InterPro" id="IPR000630">
    <property type="entry name" value="Ribosomal_uS8"/>
</dbReference>
<proteinExistence type="inferred from homology"/>
<dbReference type="InterPro" id="IPR035987">
    <property type="entry name" value="Ribosomal_uS8_sf"/>
</dbReference>
<evidence type="ECO:0000256" key="2">
    <source>
        <dbReference type="ARBA" id="ARBA00022980"/>
    </source>
</evidence>
<accession>A0A7T0M4L8</accession>
<name>A0A7T0M4L8_9SPIT</name>
<dbReference type="Gene3D" id="3.30.1490.10">
    <property type="match status" value="1"/>
</dbReference>
<comment type="similarity">
    <text evidence="1">Belongs to the universal ribosomal protein uS8 family.</text>
</comment>
<keyword evidence="4" id="KW-0496">Mitochondrion</keyword>
<keyword evidence="2 4" id="KW-0689">Ribosomal protein</keyword>
<dbReference type="GeneID" id="63661360"/>
<geneLocation type="mitochondrion" evidence="4"/>
<dbReference type="GO" id="GO:1990904">
    <property type="term" value="C:ribonucleoprotein complex"/>
    <property type="evidence" value="ECO:0007669"/>
    <property type="project" value="UniProtKB-KW"/>
</dbReference>
<reference evidence="4" key="1">
    <citation type="submission" date="2020-05" db="EMBL/GenBank/DDBJ databases">
        <title>Characterization and comparative analysis of mitochondrial genomes of the highly differentiated ciliated protists shed light on the diversity and evolution of the linear molecular architecture.</title>
        <authorList>
            <person name="Zhang T."/>
            <person name="Li C."/>
            <person name="Zhang X."/>
            <person name="Wang C."/>
            <person name="Roger A.J."/>
            <person name="Song W."/>
            <person name="Gao F."/>
        </authorList>
    </citation>
    <scope>NUCLEOTIDE SEQUENCE</scope>
</reference>
<evidence type="ECO:0000256" key="3">
    <source>
        <dbReference type="ARBA" id="ARBA00023274"/>
    </source>
</evidence>
<dbReference type="GO" id="GO:0003735">
    <property type="term" value="F:structural constituent of ribosome"/>
    <property type="evidence" value="ECO:0007669"/>
    <property type="project" value="InterPro"/>
</dbReference>
<dbReference type="SUPFAM" id="SSF56047">
    <property type="entry name" value="Ribosomal protein S8"/>
    <property type="match status" value="1"/>
</dbReference>
<protein>
    <submittedName>
        <fullName evidence="4">Ribosomal protein S8</fullName>
    </submittedName>
</protein>
<dbReference type="GO" id="GO:0006412">
    <property type="term" value="P:translation"/>
    <property type="evidence" value="ECO:0007669"/>
    <property type="project" value="InterPro"/>
</dbReference>
<organism evidence="4">
    <name type="scientific">Strombidium cf. sulcatum</name>
    <dbReference type="NCBI Taxonomy" id="2793073"/>
    <lineage>
        <taxon>Eukaryota</taxon>
        <taxon>Sar</taxon>
        <taxon>Alveolata</taxon>
        <taxon>Ciliophora</taxon>
        <taxon>Intramacronucleata</taxon>
        <taxon>Spirotrichea</taxon>
        <taxon>Oligotrichia</taxon>
        <taxon>Strombidiidae</taxon>
        <taxon>Strombidium</taxon>
    </lineage>
</organism>
<dbReference type="Pfam" id="PF00410">
    <property type="entry name" value="Ribosomal_S8"/>
    <property type="match status" value="1"/>
</dbReference>
<evidence type="ECO:0000313" key="4">
    <source>
        <dbReference type="EMBL" id="QPL15944.1"/>
    </source>
</evidence>
<dbReference type="GO" id="GO:0005840">
    <property type="term" value="C:ribosome"/>
    <property type="evidence" value="ECO:0007669"/>
    <property type="project" value="UniProtKB-KW"/>
</dbReference>
<dbReference type="RefSeq" id="YP_010049539.1">
    <property type="nucleotide sequence ID" value="NC_054369.1"/>
</dbReference>
<evidence type="ECO:0000256" key="1">
    <source>
        <dbReference type="ARBA" id="ARBA00006471"/>
    </source>
</evidence>
<dbReference type="AlphaFoldDB" id="A0A7T0M4L8"/>
<dbReference type="EMBL" id="MT471316">
    <property type="protein sequence ID" value="QPL15944.1"/>
    <property type="molecule type" value="Genomic_DNA"/>
</dbReference>